<feature type="domain" description="Retrotransposon Copia-like N-terminal" evidence="1">
    <location>
        <begin position="15"/>
        <end position="59"/>
    </location>
</feature>
<proteinExistence type="predicted"/>
<evidence type="ECO:0000259" key="1">
    <source>
        <dbReference type="Pfam" id="PF14244"/>
    </source>
</evidence>
<dbReference type="EMBL" id="CP144692">
    <property type="protein sequence ID" value="WVY98378.1"/>
    <property type="molecule type" value="Genomic_DNA"/>
</dbReference>
<evidence type="ECO:0000313" key="2">
    <source>
        <dbReference type="EMBL" id="WVY98378.1"/>
    </source>
</evidence>
<gene>
    <name evidence="2" type="ORF">V8G54_030529</name>
</gene>
<dbReference type="Proteomes" id="UP001374535">
    <property type="component" value="Chromosome 9"/>
</dbReference>
<dbReference type="PANTHER" id="PTHR37610:SF55">
    <property type="entry name" value="RETROTRANSPOSON COPIA-LIKE N-TERMINAL DOMAIN-CONTAINING PROTEIN"/>
    <property type="match status" value="1"/>
</dbReference>
<protein>
    <recommendedName>
        <fullName evidence="1">Retrotransposon Copia-like N-terminal domain-containing protein</fullName>
    </recommendedName>
</protein>
<dbReference type="InterPro" id="IPR029472">
    <property type="entry name" value="Copia-like_N"/>
</dbReference>
<sequence length="124" mass="14246">MNDENNHPSSFLYLHPSESPTTSLVSPLLDSNNYHAWSKYVTIALSSRNKAQFITAEEPSKEDPSHNAWKRCKSMVIKHNILWVDDAQAIWNDLKSRFFQEDLLRISELQKEASSLKQGSQIIT</sequence>
<reference evidence="2 3" key="1">
    <citation type="journal article" date="2023" name="Life. Sci Alliance">
        <title>Evolutionary insights into 3D genome organization and epigenetic landscape of Vigna mungo.</title>
        <authorList>
            <person name="Junaid A."/>
            <person name="Singh B."/>
            <person name="Bhatia S."/>
        </authorList>
    </citation>
    <scope>NUCLEOTIDE SEQUENCE [LARGE SCALE GENOMIC DNA]</scope>
    <source>
        <strain evidence="2">Urdbean</strain>
    </source>
</reference>
<accession>A0AAQ3MWL2</accession>
<dbReference type="AlphaFoldDB" id="A0AAQ3MWL2"/>
<evidence type="ECO:0000313" key="3">
    <source>
        <dbReference type="Proteomes" id="UP001374535"/>
    </source>
</evidence>
<dbReference type="PANTHER" id="PTHR37610">
    <property type="entry name" value="CCHC-TYPE DOMAIN-CONTAINING PROTEIN"/>
    <property type="match status" value="1"/>
</dbReference>
<name>A0AAQ3MWL2_VIGMU</name>
<dbReference type="Pfam" id="PF14244">
    <property type="entry name" value="Retrotran_gag_3"/>
    <property type="match status" value="1"/>
</dbReference>
<organism evidence="2 3">
    <name type="scientific">Vigna mungo</name>
    <name type="common">Black gram</name>
    <name type="synonym">Phaseolus mungo</name>
    <dbReference type="NCBI Taxonomy" id="3915"/>
    <lineage>
        <taxon>Eukaryota</taxon>
        <taxon>Viridiplantae</taxon>
        <taxon>Streptophyta</taxon>
        <taxon>Embryophyta</taxon>
        <taxon>Tracheophyta</taxon>
        <taxon>Spermatophyta</taxon>
        <taxon>Magnoliopsida</taxon>
        <taxon>eudicotyledons</taxon>
        <taxon>Gunneridae</taxon>
        <taxon>Pentapetalae</taxon>
        <taxon>rosids</taxon>
        <taxon>fabids</taxon>
        <taxon>Fabales</taxon>
        <taxon>Fabaceae</taxon>
        <taxon>Papilionoideae</taxon>
        <taxon>50 kb inversion clade</taxon>
        <taxon>NPAAA clade</taxon>
        <taxon>indigoferoid/millettioid clade</taxon>
        <taxon>Phaseoleae</taxon>
        <taxon>Vigna</taxon>
    </lineage>
</organism>
<keyword evidence="3" id="KW-1185">Reference proteome</keyword>